<dbReference type="AlphaFoldDB" id="A0A4S4NEJ8"/>
<dbReference type="Pfam" id="PF06754">
    <property type="entry name" value="PhnG"/>
    <property type="match status" value="1"/>
</dbReference>
<proteinExistence type="predicted"/>
<dbReference type="InterPro" id="IPR009609">
    <property type="entry name" value="Phosphonate_metab_PhnG"/>
</dbReference>
<sequence>MDRKTWLSILAKADTAELSALWDALALAPAFSWLRRPQIGAVMVQGRAGGTGAAFNLGEMTVTRCTLQLENGPVGVGYVQGRDAAKAEIAALADALLQTAAAQAILDGLIEPLRAKAQARKAGRAAKADATRVDFFTLVRGEDG</sequence>
<gene>
    <name evidence="1" type="primary">phnG</name>
    <name evidence="1" type="ORF">E4Z66_09675</name>
</gene>
<evidence type="ECO:0000313" key="1">
    <source>
        <dbReference type="EMBL" id="THH37185.1"/>
    </source>
</evidence>
<keyword evidence="1" id="KW-0456">Lyase</keyword>
<organism evidence="1 2">
    <name type="scientific">Aliishimia ponticola</name>
    <dbReference type="NCBI Taxonomy" id="2499833"/>
    <lineage>
        <taxon>Bacteria</taxon>
        <taxon>Pseudomonadati</taxon>
        <taxon>Pseudomonadota</taxon>
        <taxon>Alphaproteobacteria</taxon>
        <taxon>Rhodobacterales</taxon>
        <taxon>Paracoccaceae</taxon>
        <taxon>Aliishimia</taxon>
    </lineage>
</organism>
<dbReference type="OrthoDB" id="530475at2"/>
<accession>A0A4S4NEJ8</accession>
<reference evidence="1 2" key="1">
    <citation type="submission" date="2019-04" db="EMBL/GenBank/DDBJ databases">
        <title>Shimia ponticola sp. nov., isolated from seawater.</title>
        <authorList>
            <person name="Kim Y.-O."/>
            <person name="Yoon J.-H."/>
        </authorList>
    </citation>
    <scope>NUCLEOTIDE SEQUENCE [LARGE SCALE GENOMIC DNA]</scope>
    <source>
        <strain evidence="1 2">MYP11</strain>
    </source>
</reference>
<dbReference type="RefSeq" id="WP_136462785.1">
    <property type="nucleotide sequence ID" value="NZ_SRKY01000002.1"/>
</dbReference>
<evidence type="ECO:0000313" key="2">
    <source>
        <dbReference type="Proteomes" id="UP000306602"/>
    </source>
</evidence>
<dbReference type="GO" id="GO:0016829">
    <property type="term" value="F:lyase activity"/>
    <property type="evidence" value="ECO:0007669"/>
    <property type="project" value="UniProtKB-KW"/>
</dbReference>
<dbReference type="Proteomes" id="UP000306602">
    <property type="component" value="Unassembled WGS sequence"/>
</dbReference>
<dbReference type="NCBIfam" id="TIGR03293">
    <property type="entry name" value="PhnG_redo"/>
    <property type="match status" value="1"/>
</dbReference>
<dbReference type="GO" id="GO:0015716">
    <property type="term" value="P:organic phosphonate transport"/>
    <property type="evidence" value="ECO:0007669"/>
    <property type="project" value="InterPro"/>
</dbReference>
<comment type="caution">
    <text evidence="1">The sequence shown here is derived from an EMBL/GenBank/DDBJ whole genome shotgun (WGS) entry which is preliminary data.</text>
</comment>
<dbReference type="EMBL" id="SRKY01000002">
    <property type="protein sequence ID" value="THH37185.1"/>
    <property type="molecule type" value="Genomic_DNA"/>
</dbReference>
<keyword evidence="2" id="KW-1185">Reference proteome</keyword>
<protein>
    <submittedName>
        <fullName evidence="1">Phosphonate C-P lyase system protein PhnG</fullName>
    </submittedName>
</protein>
<name>A0A4S4NEJ8_9RHOB</name>
<dbReference type="GO" id="GO:0019634">
    <property type="term" value="P:organic phosphonate metabolic process"/>
    <property type="evidence" value="ECO:0007669"/>
    <property type="project" value="InterPro"/>
</dbReference>